<dbReference type="CDD" id="cd02440">
    <property type="entry name" value="AdoMet_MTases"/>
    <property type="match status" value="1"/>
</dbReference>
<dbReference type="OrthoDB" id="9811589at2"/>
<dbReference type="InterPro" id="IPR041698">
    <property type="entry name" value="Methyltransf_25"/>
</dbReference>
<feature type="domain" description="Methyltransferase" evidence="2">
    <location>
        <begin position="38"/>
        <end position="132"/>
    </location>
</feature>
<keyword evidence="4" id="KW-1185">Reference proteome</keyword>
<organism evidence="3 4">
    <name type="scientific">Pisciglobus halotolerans</name>
    <dbReference type="NCBI Taxonomy" id="745365"/>
    <lineage>
        <taxon>Bacteria</taxon>
        <taxon>Bacillati</taxon>
        <taxon>Bacillota</taxon>
        <taxon>Bacilli</taxon>
        <taxon>Lactobacillales</taxon>
        <taxon>Carnobacteriaceae</taxon>
    </lineage>
</organism>
<evidence type="ECO:0000313" key="3">
    <source>
        <dbReference type="EMBL" id="SFH66735.1"/>
    </source>
</evidence>
<keyword evidence="3" id="KW-0489">Methyltransferase</keyword>
<keyword evidence="1 3" id="KW-0808">Transferase</keyword>
<dbReference type="Proteomes" id="UP000198668">
    <property type="component" value="Unassembled WGS sequence"/>
</dbReference>
<evidence type="ECO:0000313" key="4">
    <source>
        <dbReference type="Proteomes" id="UP000198668"/>
    </source>
</evidence>
<dbReference type="GO" id="GO:0032259">
    <property type="term" value="P:methylation"/>
    <property type="evidence" value="ECO:0007669"/>
    <property type="project" value="UniProtKB-KW"/>
</dbReference>
<evidence type="ECO:0000259" key="2">
    <source>
        <dbReference type="Pfam" id="PF13649"/>
    </source>
</evidence>
<dbReference type="PANTHER" id="PTHR43861">
    <property type="entry name" value="TRANS-ACONITATE 2-METHYLTRANSFERASE-RELATED"/>
    <property type="match status" value="1"/>
</dbReference>
<gene>
    <name evidence="3" type="ORF">SAMN04489868_11056</name>
</gene>
<reference evidence="3 4" key="1">
    <citation type="submission" date="2016-10" db="EMBL/GenBank/DDBJ databases">
        <authorList>
            <person name="de Groot N.N."/>
        </authorList>
    </citation>
    <scope>NUCLEOTIDE SEQUENCE [LARGE SCALE GENOMIC DNA]</scope>
    <source>
        <strain evidence="3 4">DSM 27630</strain>
    </source>
</reference>
<dbReference type="Gene3D" id="3.40.50.150">
    <property type="entry name" value="Vaccinia Virus protein VP39"/>
    <property type="match status" value="1"/>
</dbReference>
<dbReference type="InterPro" id="IPR029063">
    <property type="entry name" value="SAM-dependent_MTases_sf"/>
</dbReference>
<accession>A0A1I3BWQ2</accession>
<dbReference type="AlphaFoldDB" id="A0A1I3BWQ2"/>
<proteinExistence type="predicted"/>
<dbReference type="RefSeq" id="WP_092091964.1">
    <property type="nucleotide sequence ID" value="NZ_FOQE01000010.1"/>
</dbReference>
<dbReference type="EMBL" id="FOQE01000010">
    <property type="protein sequence ID" value="SFH66735.1"/>
    <property type="molecule type" value="Genomic_DNA"/>
</dbReference>
<sequence>MNYETFAEVYDELMDDQLYDRWLTYTSRYLDESDGELLDLACGSGVLAVRLAQEGYRVTGLDLSHEMLELAFQKAVAADVYLPLIQGNMLDLGDIGQYDIITCYCDSLCYLPDEKAVGKVFQEVAAHLTETGIFLFDVHSIYQIDEIFPGYTFNDQNEEVSFLWKSYVGEHPHSIEHDLTFFVRQEDSGLYHRIEETHKERTYPIETYQQLLREAGFTSIHITADFDQDIKKDSQRWFFACRK</sequence>
<dbReference type="Pfam" id="PF13649">
    <property type="entry name" value="Methyltransf_25"/>
    <property type="match status" value="1"/>
</dbReference>
<protein>
    <submittedName>
        <fullName evidence="3">Methyltransferase domain-containing protein</fullName>
    </submittedName>
</protein>
<name>A0A1I3BWQ2_9LACT</name>
<evidence type="ECO:0000256" key="1">
    <source>
        <dbReference type="ARBA" id="ARBA00022679"/>
    </source>
</evidence>
<dbReference type="GO" id="GO:0008168">
    <property type="term" value="F:methyltransferase activity"/>
    <property type="evidence" value="ECO:0007669"/>
    <property type="project" value="UniProtKB-KW"/>
</dbReference>
<dbReference type="Gene3D" id="2.20.25.110">
    <property type="entry name" value="S-adenosyl-L-methionine-dependent methyltransferases"/>
    <property type="match status" value="1"/>
</dbReference>
<dbReference type="SUPFAM" id="SSF53335">
    <property type="entry name" value="S-adenosyl-L-methionine-dependent methyltransferases"/>
    <property type="match status" value="1"/>
</dbReference>